<protein>
    <submittedName>
        <fullName evidence="2">Uncharacterized protein</fullName>
    </submittedName>
</protein>
<dbReference type="AlphaFoldDB" id="A0AAV7NX23"/>
<accession>A0AAV7NX23</accession>
<evidence type="ECO:0000313" key="2">
    <source>
        <dbReference type="EMBL" id="KAJ1117868.1"/>
    </source>
</evidence>
<organism evidence="2 3">
    <name type="scientific">Pleurodeles waltl</name>
    <name type="common">Iberian ribbed newt</name>
    <dbReference type="NCBI Taxonomy" id="8319"/>
    <lineage>
        <taxon>Eukaryota</taxon>
        <taxon>Metazoa</taxon>
        <taxon>Chordata</taxon>
        <taxon>Craniata</taxon>
        <taxon>Vertebrata</taxon>
        <taxon>Euteleostomi</taxon>
        <taxon>Amphibia</taxon>
        <taxon>Batrachia</taxon>
        <taxon>Caudata</taxon>
        <taxon>Salamandroidea</taxon>
        <taxon>Salamandridae</taxon>
        <taxon>Pleurodelinae</taxon>
        <taxon>Pleurodeles</taxon>
    </lineage>
</organism>
<comment type="caution">
    <text evidence="2">The sequence shown here is derived from an EMBL/GenBank/DDBJ whole genome shotgun (WGS) entry which is preliminary data.</text>
</comment>
<sequence length="269" mass="27800">MGIYVDGDGQRPSKEGYMACHRHGRADPGGLWQAEHPLLETVGGPEMLGTEDGRGPAGDGFPMRNGCPSNPDPLMTRILAVAYPELDGLLRASQQPQGGWEEPSQAPQPPSPRAQSSPTCGGKGSRAHVLRVKEPAQTAAKKGKEPAPAAAKKGKEPAQAAAKKVKETARAASKKGKEPAYAAAKNGKEPAQAAAKKRKEPAQADAKKGKELAQTAAMKGKEHAPAGRKSKGSGAGTVMEPPPPTMVVQPSEVAGDGQEPPPTSSSTTH</sequence>
<reference evidence="2" key="1">
    <citation type="journal article" date="2022" name="bioRxiv">
        <title>Sequencing and chromosome-scale assembly of the giantPleurodeles waltlgenome.</title>
        <authorList>
            <person name="Brown T."/>
            <person name="Elewa A."/>
            <person name="Iarovenko S."/>
            <person name="Subramanian E."/>
            <person name="Araus A.J."/>
            <person name="Petzold A."/>
            <person name="Susuki M."/>
            <person name="Suzuki K.-i.T."/>
            <person name="Hayashi T."/>
            <person name="Toyoda A."/>
            <person name="Oliveira C."/>
            <person name="Osipova E."/>
            <person name="Leigh N.D."/>
            <person name="Simon A."/>
            <person name="Yun M.H."/>
        </authorList>
    </citation>
    <scope>NUCLEOTIDE SEQUENCE</scope>
    <source>
        <strain evidence="2">20211129_DDA</strain>
        <tissue evidence="2">Liver</tissue>
    </source>
</reference>
<keyword evidence="3" id="KW-1185">Reference proteome</keyword>
<dbReference type="Proteomes" id="UP001066276">
    <property type="component" value="Chromosome 8"/>
</dbReference>
<feature type="compositionally biased region" description="Low complexity" evidence="1">
    <location>
        <begin position="146"/>
        <end position="162"/>
    </location>
</feature>
<evidence type="ECO:0000256" key="1">
    <source>
        <dbReference type="SAM" id="MobiDB-lite"/>
    </source>
</evidence>
<feature type="region of interest" description="Disordered" evidence="1">
    <location>
        <begin position="92"/>
        <end position="269"/>
    </location>
</feature>
<dbReference type="EMBL" id="JANPWB010000012">
    <property type="protein sequence ID" value="KAJ1117868.1"/>
    <property type="molecule type" value="Genomic_DNA"/>
</dbReference>
<name>A0AAV7NX23_PLEWA</name>
<proteinExistence type="predicted"/>
<feature type="compositionally biased region" description="Basic and acidic residues" evidence="1">
    <location>
        <begin position="200"/>
        <end position="211"/>
    </location>
</feature>
<gene>
    <name evidence="2" type="ORF">NDU88_006064</name>
</gene>
<evidence type="ECO:0000313" key="3">
    <source>
        <dbReference type="Proteomes" id="UP001066276"/>
    </source>
</evidence>